<dbReference type="InterPro" id="IPR002033">
    <property type="entry name" value="TatC"/>
</dbReference>
<feature type="transmembrane region" description="Helical" evidence="5">
    <location>
        <begin position="64"/>
        <end position="90"/>
    </location>
</feature>
<dbReference type="OrthoDB" id="9777044at2"/>
<proteinExistence type="inferred from homology"/>
<dbReference type="Pfam" id="PF00902">
    <property type="entry name" value="TatC"/>
    <property type="match status" value="1"/>
</dbReference>
<keyword evidence="5" id="KW-0813">Transport</keyword>
<dbReference type="GO" id="GO:0065002">
    <property type="term" value="P:intracellular protein transmembrane transport"/>
    <property type="evidence" value="ECO:0007669"/>
    <property type="project" value="TreeGrafter"/>
</dbReference>
<evidence type="ECO:0000256" key="5">
    <source>
        <dbReference type="HAMAP-Rule" id="MF_00902"/>
    </source>
</evidence>
<dbReference type="RefSeq" id="WP_092038022.1">
    <property type="nucleotide sequence ID" value="NZ_FOOK01000013.1"/>
</dbReference>
<comment type="subcellular location">
    <subcellularLocation>
        <location evidence="5">Cell membrane</location>
        <topology evidence="5">Multi-pass membrane protein</topology>
    </subcellularLocation>
    <subcellularLocation>
        <location evidence="1">Membrane</location>
        <topology evidence="1">Multi-pass membrane protein</topology>
    </subcellularLocation>
</comment>
<evidence type="ECO:0000256" key="4">
    <source>
        <dbReference type="ARBA" id="ARBA00023136"/>
    </source>
</evidence>
<protein>
    <recommendedName>
        <fullName evidence="5">Sec-independent protein translocase protein TatC</fullName>
    </recommendedName>
</protein>
<dbReference type="PANTHER" id="PTHR30371">
    <property type="entry name" value="SEC-INDEPENDENT PROTEIN TRANSLOCASE PROTEIN TATC"/>
    <property type="match status" value="1"/>
</dbReference>
<keyword evidence="5" id="KW-0653">Protein transport</keyword>
<evidence type="ECO:0000256" key="1">
    <source>
        <dbReference type="ARBA" id="ARBA00004141"/>
    </source>
</evidence>
<feature type="transmembrane region" description="Helical" evidence="5">
    <location>
        <begin position="147"/>
        <end position="171"/>
    </location>
</feature>
<keyword evidence="5" id="KW-0811">Translocation</keyword>
<accession>A0A1I2NK93</accession>
<dbReference type="NCBIfam" id="TIGR00945">
    <property type="entry name" value="tatC"/>
    <property type="match status" value="1"/>
</dbReference>
<dbReference type="STRING" id="201973.SAMN04488025_11316"/>
<sequence length="251" mass="29083">MDDKIQPVTEHLGELRRRLIWIIVVFVFGLVVGFVFAADFVHWLKQQMPSNVTMHVFSPSEPLRVYMMFAFVISAAITLPFALYQVWAFVKPGLTKAEQRITLTYIPFAAIMFCLGLLFGFYVIFPYLLRFMTGLSDALGTTETFGIYRYFGFMFNIVFPLALFFELPLVVMLLTRLRILRPEPLRKGRRMAYLGMVVLAAVITPPDLVSNILVSIPLILLYEISLLLCTWLHRRIQKEDEARERAWLEES</sequence>
<evidence type="ECO:0000256" key="3">
    <source>
        <dbReference type="ARBA" id="ARBA00022989"/>
    </source>
</evidence>
<organism evidence="6 7">
    <name type="scientific">Planifilum fulgidum</name>
    <dbReference type="NCBI Taxonomy" id="201973"/>
    <lineage>
        <taxon>Bacteria</taxon>
        <taxon>Bacillati</taxon>
        <taxon>Bacillota</taxon>
        <taxon>Bacilli</taxon>
        <taxon>Bacillales</taxon>
        <taxon>Thermoactinomycetaceae</taxon>
        <taxon>Planifilum</taxon>
    </lineage>
</organism>
<name>A0A1I2NK93_9BACL</name>
<dbReference type="GO" id="GO:0043953">
    <property type="term" value="P:protein transport by the Tat complex"/>
    <property type="evidence" value="ECO:0007669"/>
    <property type="project" value="UniProtKB-UniRule"/>
</dbReference>
<comment type="similarity">
    <text evidence="5">Belongs to the TatC family.</text>
</comment>
<keyword evidence="5" id="KW-1003">Cell membrane</keyword>
<comment type="caution">
    <text evidence="5">Lacks conserved residue(s) required for the propagation of feature annotation.</text>
</comment>
<keyword evidence="7" id="KW-1185">Reference proteome</keyword>
<evidence type="ECO:0000256" key="2">
    <source>
        <dbReference type="ARBA" id="ARBA00022692"/>
    </source>
</evidence>
<dbReference type="EMBL" id="FOOK01000013">
    <property type="protein sequence ID" value="SFG03219.1"/>
    <property type="molecule type" value="Genomic_DNA"/>
</dbReference>
<dbReference type="PROSITE" id="PS01218">
    <property type="entry name" value="TATC"/>
    <property type="match status" value="1"/>
</dbReference>
<dbReference type="AlphaFoldDB" id="A0A1I2NK93"/>
<comment type="subunit">
    <text evidence="5">Forms a complex with TatA.</text>
</comment>
<dbReference type="Proteomes" id="UP000198661">
    <property type="component" value="Unassembled WGS sequence"/>
</dbReference>
<reference evidence="6 7" key="1">
    <citation type="submission" date="2016-10" db="EMBL/GenBank/DDBJ databases">
        <authorList>
            <person name="de Groot N.N."/>
        </authorList>
    </citation>
    <scope>NUCLEOTIDE SEQUENCE [LARGE SCALE GENOMIC DNA]</scope>
    <source>
        <strain evidence="6 7">DSM 44945</strain>
    </source>
</reference>
<dbReference type="HAMAP" id="MF_00902">
    <property type="entry name" value="TatC"/>
    <property type="match status" value="1"/>
</dbReference>
<keyword evidence="3 5" id="KW-1133">Transmembrane helix</keyword>
<dbReference type="GO" id="GO:0009977">
    <property type="term" value="F:proton motive force dependent protein transmembrane transporter activity"/>
    <property type="evidence" value="ECO:0007669"/>
    <property type="project" value="TreeGrafter"/>
</dbReference>
<dbReference type="GO" id="GO:0033281">
    <property type="term" value="C:TAT protein transport complex"/>
    <property type="evidence" value="ECO:0007669"/>
    <property type="project" value="UniProtKB-UniRule"/>
</dbReference>
<evidence type="ECO:0000313" key="6">
    <source>
        <dbReference type="EMBL" id="SFG03219.1"/>
    </source>
</evidence>
<feature type="transmembrane region" description="Helical" evidence="5">
    <location>
        <begin position="102"/>
        <end position="127"/>
    </location>
</feature>
<dbReference type="InterPro" id="IPR019820">
    <property type="entry name" value="Sec-indep_translocase_CS"/>
</dbReference>
<keyword evidence="4 5" id="KW-0472">Membrane</keyword>
<evidence type="ECO:0000313" key="7">
    <source>
        <dbReference type="Proteomes" id="UP000198661"/>
    </source>
</evidence>
<feature type="transmembrane region" description="Helical" evidence="5">
    <location>
        <begin position="191"/>
        <end position="206"/>
    </location>
</feature>
<dbReference type="PRINTS" id="PR01840">
    <property type="entry name" value="TATCFAMILY"/>
</dbReference>
<keyword evidence="2 5" id="KW-0812">Transmembrane</keyword>
<dbReference type="PANTHER" id="PTHR30371:SF0">
    <property type="entry name" value="SEC-INDEPENDENT PROTEIN TRANSLOCASE PROTEIN TATC, CHLOROPLASTIC-RELATED"/>
    <property type="match status" value="1"/>
</dbReference>
<gene>
    <name evidence="5" type="primary">tatC</name>
    <name evidence="6" type="ORF">SAMN04488025_11316</name>
</gene>
<feature type="transmembrane region" description="Helical" evidence="5">
    <location>
        <begin position="20"/>
        <end position="44"/>
    </location>
</feature>
<comment type="function">
    <text evidence="5">Part of the twin-arginine translocation (Tat) system that transports large folded proteins containing a characteristic twin-arginine motif in their signal peptide across membranes.</text>
</comment>